<dbReference type="EMBL" id="HACG01006236">
    <property type="protein sequence ID" value="CEK53101.1"/>
    <property type="molecule type" value="Transcribed_RNA"/>
</dbReference>
<dbReference type="AlphaFoldDB" id="A0A0B6YBA9"/>
<evidence type="ECO:0000313" key="1">
    <source>
        <dbReference type="EMBL" id="CEK53101.1"/>
    </source>
</evidence>
<reference evidence="1" key="1">
    <citation type="submission" date="2014-12" db="EMBL/GenBank/DDBJ databases">
        <title>Insight into the proteome of Arion vulgaris.</title>
        <authorList>
            <person name="Aradska J."/>
            <person name="Bulat T."/>
            <person name="Smidak R."/>
            <person name="Sarate P."/>
            <person name="Gangsoo J."/>
            <person name="Sialana F."/>
            <person name="Bilban M."/>
            <person name="Lubec G."/>
        </authorList>
    </citation>
    <scope>NUCLEOTIDE SEQUENCE</scope>
    <source>
        <tissue evidence="1">Skin</tissue>
    </source>
</reference>
<feature type="non-terminal residue" evidence="1">
    <location>
        <position position="1"/>
    </location>
</feature>
<protein>
    <submittedName>
        <fullName evidence="1">Uncharacterized protein</fullName>
    </submittedName>
</protein>
<accession>A0A0B6YBA9</accession>
<proteinExistence type="predicted"/>
<organism evidence="1">
    <name type="scientific">Arion vulgaris</name>
    <dbReference type="NCBI Taxonomy" id="1028688"/>
    <lineage>
        <taxon>Eukaryota</taxon>
        <taxon>Metazoa</taxon>
        <taxon>Spiralia</taxon>
        <taxon>Lophotrochozoa</taxon>
        <taxon>Mollusca</taxon>
        <taxon>Gastropoda</taxon>
        <taxon>Heterobranchia</taxon>
        <taxon>Euthyneura</taxon>
        <taxon>Panpulmonata</taxon>
        <taxon>Eupulmonata</taxon>
        <taxon>Stylommatophora</taxon>
        <taxon>Helicina</taxon>
        <taxon>Arionoidea</taxon>
        <taxon>Arionidae</taxon>
        <taxon>Arion</taxon>
    </lineage>
</organism>
<gene>
    <name evidence="1" type="primary">ORF19076</name>
</gene>
<name>A0A0B6YBA9_9EUPU</name>
<sequence length="57" mass="6599">HHSDDHIDPCFVKQISLLAEYQTKWESRHLDSLISDSEAMFKTSTSLCSSLYVTHFL</sequence>